<feature type="transmembrane region" description="Helical" evidence="6">
    <location>
        <begin position="304"/>
        <end position="328"/>
    </location>
</feature>
<name>A0ABP6A9E4_9ACTN</name>
<keyword evidence="8" id="KW-1185">Reference proteome</keyword>
<feature type="transmembrane region" description="Helical" evidence="6">
    <location>
        <begin position="190"/>
        <end position="210"/>
    </location>
</feature>
<keyword evidence="2" id="KW-1003">Cell membrane</keyword>
<dbReference type="PANTHER" id="PTHR30250">
    <property type="entry name" value="PST FAMILY PREDICTED COLANIC ACID TRANSPORTER"/>
    <property type="match status" value="1"/>
</dbReference>
<feature type="transmembrane region" description="Helical" evidence="6">
    <location>
        <begin position="165"/>
        <end position="184"/>
    </location>
</feature>
<feature type="transmembrane region" description="Helical" evidence="6">
    <location>
        <begin position="126"/>
        <end position="144"/>
    </location>
</feature>
<proteinExistence type="predicted"/>
<evidence type="ECO:0000256" key="6">
    <source>
        <dbReference type="SAM" id="Phobius"/>
    </source>
</evidence>
<organism evidence="7 8">
    <name type="scientific">Pilimelia columellifera subsp. columellifera</name>
    <dbReference type="NCBI Taxonomy" id="706583"/>
    <lineage>
        <taxon>Bacteria</taxon>
        <taxon>Bacillati</taxon>
        <taxon>Actinomycetota</taxon>
        <taxon>Actinomycetes</taxon>
        <taxon>Micromonosporales</taxon>
        <taxon>Micromonosporaceae</taxon>
        <taxon>Pilimelia</taxon>
    </lineage>
</organism>
<keyword evidence="4 6" id="KW-1133">Transmembrane helix</keyword>
<feature type="transmembrane region" description="Helical" evidence="6">
    <location>
        <begin position="51"/>
        <end position="76"/>
    </location>
</feature>
<sequence length="446" mass="44778">MSAAAAGLAARSSQVLRGAAALYGSTVVTAALGFAFWALSARLAIPAQVGAAAAAIAAMQLIGSACTLGLGSLLISELGRDRAARFRLVSAALLVSAGAGLLVGGLGAGGYGWLSAGGWAPAAGGSALYTSAAGVALFAVGCAAQAATNVLDLALVGAGRPGWQLLRNAAFAAGKLALLLPVAALGNLSATAVFGCWVAGSVASVLVVLARTPARRRWLRRPAGPVALRGLGGQAFGHHIINVSAHVPSLVLPMLVASLLGNARNAGFYLAMQIASFGWAITTHLSTALFAVSAREQDRLRRDLRLSLAVTAAVTVAGVVGAAVLGRWVLGLLGPAYPHAWAALVLMAAMTLPAGIKALFISVCRVRGRLGLAGAATVGSSAVEIAAGWYGARHGVTGVAAGMMVAVCAQAVLMWPMVAGAAGLRRWPPGPRWRPPGQRRAAREPA</sequence>
<feature type="transmembrane region" description="Helical" evidence="6">
    <location>
        <begin position="372"/>
        <end position="392"/>
    </location>
</feature>
<evidence type="ECO:0000256" key="5">
    <source>
        <dbReference type="ARBA" id="ARBA00023136"/>
    </source>
</evidence>
<reference evidence="8" key="1">
    <citation type="journal article" date="2019" name="Int. J. Syst. Evol. Microbiol.">
        <title>The Global Catalogue of Microorganisms (GCM) 10K type strain sequencing project: providing services to taxonomists for standard genome sequencing and annotation.</title>
        <authorList>
            <consortium name="The Broad Institute Genomics Platform"/>
            <consortium name="The Broad Institute Genome Sequencing Center for Infectious Disease"/>
            <person name="Wu L."/>
            <person name="Ma J."/>
        </authorList>
    </citation>
    <scope>NUCLEOTIDE SEQUENCE [LARGE SCALE GENOMIC DNA]</scope>
    <source>
        <strain evidence="8">JCM 3367</strain>
    </source>
</reference>
<evidence type="ECO:0000256" key="3">
    <source>
        <dbReference type="ARBA" id="ARBA00022692"/>
    </source>
</evidence>
<evidence type="ECO:0000313" key="7">
    <source>
        <dbReference type="EMBL" id="GAA2512927.1"/>
    </source>
</evidence>
<accession>A0ABP6A9E4</accession>
<feature type="transmembrane region" description="Helical" evidence="6">
    <location>
        <begin position="266"/>
        <end position="292"/>
    </location>
</feature>
<protein>
    <recommendedName>
        <fullName evidence="9">Polysaccharide biosynthesis protein</fullName>
    </recommendedName>
</protein>
<feature type="transmembrane region" description="Helical" evidence="6">
    <location>
        <begin position="88"/>
        <end position="114"/>
    </location>
</feature>
<dbReference type="RefSeq" id="WP_344167575.1">
    <property type="nucleotide sequence ID" value="NZ_BAAARY010000001.1"/>
</dbReference>
<feature type="transmembrane region" description="Helical" evidence="6">
    <location>
        <begin position="398"/>
        <end position="424"/>
    </location>
</feature>
<gene>
    <name evidence="7" type="ORF">GCM10010201_05500</name>
</gene>
<keyword evidence="5 6" id="KW-0472">Membrane</keyword>
<keyword evidence="3 6" id="KW-0812">Transmembrane</keyword>
<dbReference type="PANTHER" id="PTHR30250:SF11">
    <property type="entry name" value="O-ANTIGEN TRANSPORTER-RELATED"/>
    <property type="match status" value="1"/>
</dbReference>
<feature type="transmembrane region" description="Helical" evidence="6">
    <location>
        <begin position="239"/>
        <end position="260"/>
    </location>
</feature>
<evidence type="ECO:0000256" key="4">
    <source>
        <dbReference type="ARBA" id="ARBA00022989"/>
    </source>
</evidence>
<evidence type="ECO:0000313" key="8">
    <source>
        <dbReference type="Proteomes" id="UP001499978"/>
    </source>
</evidence>
<feature type="transmembrane region" description="Helical" evidence="6">
    <location>
        <begin position="340"/>
        <end position="360"/>
    </location>
</feature>
<evidence type="ECO:0000256" key="1">
    <source>
        <dbReference type="ARBA" id="ARBA00004651"/>
    </source>
</evidence>
<comment type="caution">
    <text evidence="7">The sequence shown here is derived from an EMBL/GenBank/DDBJ whole genome shotgun (WGS) entry which is preliminary data.</text>
</comment>
<dbReference type="Proteomes" id="UP001499978">
    <property type="component" value="Unassembled WGS sequence"/>
</dbReference>
<evidence type="ECO:0008006" key="9">
    <source>
        <dbReference type="Google" id="ProtNLM"/>
    </source>
</evidence>
<dbReference type="EMBL" id="BAAARY010000001">
    <property type="protein sequence ID" value="GAA2512927.1"/>
    <property type="molecule type" value="Genomic_DNA"/>
</dbReference>
<evidence type="ECO:0000256" key="2">
    <source>
        <dbReference type="ARBA" id="ARBA00022475"/>
    </source>
</evidence>
<dbReference type="InterPro" id="IPR050833">
    <property type="entry name" value="Poly_Biosynth_Transport"/>
</dbReference>
<feature type="transmembrane region" description="Helical" evidence="6">
    <location>
        <begin position="20"/>
        <end position="39"/>
    </location>
</feature>
<comment type="subcellular location">
    <subcellularLocation>
        <location evidence="1">Cell membrane</location>
        <topology evidence="1">Multi-pass membrane protein</topology>
    </subcellularLocation>
</comment>